<dbReference type="GO" id="GO:0004596">
    <property type="term" value="F:protein-N-terminal amino-acid acetyltransferase activity"/>
    <property type="evidence" value="ECO:0007669"/>
    <property type="project" value="InterPro"/>
</dbReference>
<organism evidence="5 6">
    <name type="scientific">Dioszegia hungarica</name>
    <dbReference type="NCBI Taxonomy" id="4972"/>
    <lineage>
        <taxon>Eukaryota</taxon>
        <taxon>Fungi</taxon>
        <taxon>Dikarya</taxon>
        <taxon>Basidiomycota</taxon>
        <taxon>Agaricomycotina</taxon>
        <taxon>Tremellomycetes</taxon>
        <taxon>Tremellales</taxon>
        <taxon>Bulleribasidiaceae</taxon>
        <taxon>Dioszegia</taxon>
    </lineage>
</organism>
<evidence type="ECO:0000256" key="1">
    <source>
        <dbReference type="ARBA" id="ARBA00022679"/>
    </source>
</evidence>
<gene>
    <name evidence="5" type="ORF">MKK02DRAFT_18472</name>
</gene>
<evidence type="ECO:0000313" key="5">
    <source>
        <dbReference type="EMBL" id="KAI9633171.1"/>
    </source>
</evidence>
<dbReference type="InterPro" id="IPR016181">
    <property type="entry name" value="Acyl_CoA_acyltransferase"/>
</dbReference>
<dbReference type="PROSITE" id="PS51186">
    <property type="entry name" value="GNAT"/>
    <property type="match status" value="1"/>
</dbReference>
<keyword evidence="1" id="KW-0808">Transferase</keyword>
<dbReference type="SUPFAM" id="SSF55729">
    <property type="entry name" value="Acyl-CoA N-acyltransferases (Nat)"/>
    <property type="match status" value="1"/>
</dbReference>
<dbReference type="InterPro" id="IPR044542">
    <property type="entry name" value="NAA30-like"/>
</dbReference>
<comment type="caution">
    <text evidence="5">The sequence shown here is derived from an EMBL/GenBank/DDBJ whole genome shotgun (WGS) entry which is preliminary data.</text>
</comment>
<sequence>MKGIGGRRGPEGYVGELYYRQYRSEVEDLGELMRLVEEELSEPADRVVYTFRYFVIEWPHLAFLVFPSTESRIPIGTIVCKQDDHRGRTNRGYIAMLSVDRGWRRRGIASRLIRMAIDEMTRRGAHEIVLETECDNSTSIALYESLGFMREKRLARFYSNGKDA</sequence>
<keyword evidence="6" id="KW-1185">Reference proteome</keyword>
<dbReference type="GO" id="GO:0031417">
    <property type="term" value="C:NatC complex"/>
    <property type="evidence" value="ECO:0007669"/>
    <property type="project" value="TreeGrafter"/>
</dbReference>
<dbReference type="AlphaFoldDB" id="A0AA38H3J3"/>
<proteinExistence type="inferred from homology"/>
<name>A0AA38H3J3_9TREE</name>
<dbReference type="GeneID" id="77725157"/>
<reference evidence="5" key="1">
    <citation type="journal article" date="2022" name="G3 (Bethesda)">
        <title>High quality genome of the basidiomycete yeast Dioszegia hungarica PDD-24b-2 isolated from cloud water.</title>
        <authorList>
            <person name="Jarrige D."/>
            <person name="Haridas S."/>
            <person name="Bleykasten-Grosshans C."/>
            <person name="Joly M."/>
            <person name="Nadalig T."/>
            <person name="Sancelme M."/>
            <person name="Vuilleumier S."/>
            <person name="Grigoriev I.V."/>
            <person name="Amato P."/>
            <person name="Bringel F."/>
        </authorList>
    </citation>
    <scope>NUCLEOTIDE SEQUENCE</scope>
    <source>
        <strain evidence="5">PDD-24b-2</strain>
    </source>
</reference>
<dbReference type="CDD" id="cd04301">
    <property type="entry name" value="NAT_SF"/>
    <property type="match status" value="1"/>
</dbReference>
<dbReference type="Proteomes" id="UP001164286">
    <property type="component" value="Unassembled WGS sequence"/>
</dbReference>
<evidence type="ECO:0000259" key="4">
    <source>
        <dbReference type="PROSITE" id="PS51186"/>
    </source>
</evidence>
<keyword evidence="2" id="KW-0012">Acyltransferase</keyword>
<protein>
    <submittedName>
        <fullName evidence="5">Acyl-CoA N-acyltransferase</fullName>
    </submittedName>
</protein>
<comment type="similarity">
    <text evidence="3">Belongs to the acetyltransferase family. MAK3 subfamily.</text>
</comment>
<evidence type="ECO:0000256" key="2">
    <source>
        <dbReference type="ARBA" id="ARBA00023315"/>
    </source>
</evidence>
<dbReference type="InterPro" id="IPR000182">
    <property type="entry name" value="GNAT_dom"/>
</dbReference>
<dbReference type="EMBL" id="JAKWFO010000011">
    <property type="protein sequence ID" value="KAI9633171.1"/>
    <property type="molecule type" value="Genomic_DNA"/>
</dbReference>
<accession>A0AA38H3J3</accession>
<evidence type="ECO:0000313" key="6">
    <source>
        <dbReference type="Proteomes" id="UP001164286"/>
    </source>
</evidence>
<evidence type="ECO:0000256" key="3">
    <source>
        <dbReference type="ARBA" id="ARBA00024025"/>
    </source>
</evidence>
<dbReference type="PANTHER" id="PTHR45896">
    <property type="entry name" value="N-ALPHA-ACETYLTRANSFERASE 30"/>
    <property type="match status" value="1"/>
</dbReference>
<dbReference type="Gene3D" id="3.40.630.30">
    <property type="match status" value="1"/>
</dbReference>
<dbReference type="RefSeq" id="XP_052942948.1">
    <property type="nucleotide sequence ID" value="XM_053085956.1"/>
</dbReference>
<dbReference type="Pfam" id="PF00583">
    <property type="entry name" value="Acetyltransf_1"/>
    <property type="match status" value="1"/>
</dbReference>
<dbReference type="PANTHER" id="PTHR45896:SF1">
    <property type="entry name" value="N-ALPHA-ACETYLTRANSFERASE 30"/>
    <property type="match status" value="1"/>
</dbReference>
<feature type="domain" description="N-acetyltransferase" evidence="4">
    <location>
        <begin position="17"/>
        <end position="164"/>
    </location>
</feature>